<keyword evidence="2" id="KW-1185">Reference proteome</keyword>
<dbReference type="EMBL" id="SACY01000006">
    <property type="protein sequence ID" value="RVU23305.1"/>
    <property type="molecule type" value="Genomic_DNA"/>
</dbReference>
<organism evidence="1 2">
    <name type="scientific">Sandaracinomonas limnophila</name>
    <dbReference type="NCBI Taxonomy" id="1862386"/>
    <lineage>
        <taxon>Bacteria</taxon>
        <taxon>Pseudomonadati</taxon>
        <taxon>Bacteroidota</taxon>
        <taxon>Cytophagia</taxon>
        <taxon>Cytophagales</taxon>
        <taxon>Flectobacillaceae</taxon>
        <taxon>Sandaracinomonas</taxon>
    </lineage>
</organism>
<proteinExistence type="predicted"/>
<name>A0A437PLZ2_9BACT</name>
<sequence length="220" mass="25351">MNKNLFQLIASVLTVFLVLIFENVYGVFNSIPICPKSDTSKSILLNEVKIIANKLSLIETEKPKRKKHYSFLSKAPCQIGMLFDDDLIIGKRIKNVSIYFDEKKKQNYVFQLLLFSKGKDNLPLTKLHNKELPLLVNHLGWNEFPVLLDNLVIPEGGIFVIVNFFAKSKFYSEETDRIAMGKYSGIKQFCFRSTSLNDWFVLKSFQEGKIGPMMRLQVEN</sequence>
<dbReference type="RefSeq" id="WP_127805432.1">
    <property type="nucleotide sequence ID" value="NZ_SACY01000006.1"/>
</dbReference>
<evidence type="ECO:0000313" key="1">
    <source>
        <dbReference type="EMBL" id="RVU23305.1"/>
    </source>
</evidence>
<comment type="caution">
    <text evidence="1">The sequence shown here is derived from an EMBL/GenBank/DDBJ whole genome shotgun (WGS) entry which is preliminary data.</text>
</comment>
<dbReference type="OrthoDB" id="960670at2"/>
<protein>
    <submittedName>
        <fullName evidence="1">Uncharacterized protein</fullName>
    </submittedName>
</protein>
<reference evidence="1 2" key="1">
    <citation type="submission" date="2019-01" db="EMBL/GenBank/DDBJ databases">
        <authorList>
            <person name="Chen W.-M."/>
        </authorList>
    </citation>
    <scope>NUCLEOTIDE SEQUENCE [LARGE SCALE GENOMIC DNA]</scope>
    <source>
        <strain evidence="1 2">FSY-15</strain>
    </source>
</reference>
<accession>A0A437PLZ2</accession>
<gene>
    <name evidence="1" type="ORF">EOJ36_11260</name>
</gene>
<dbReference type="Proteomes" id="UP000282832">
    <property type="component" value="Unassembled WGS sequence"/>
</dbReference>
<dbReference type="AlphaFoldDB" id="A0A437PLZ2"/>
<evidence type="ECO:0000313" key="2">
    <source>
        <dbReference type="Proteomes" id="UP000282832"/>
    </source>
</evidence>